<proteinExistence type="predicted"/>
<protein>
    <submittedName>
        <fullName evidence="3">YceI family protein</fullName>
    </submittedName>
</protein>
<name>A0ABY8BG96_9BURK</name>
<keyword evidence="4" id="KW-1185">Reference proteome</keyword>
<dbReference type="PROSITE" id="PS51257">
    <property type="entry name" value="PROKAR_LIPOPROTEIN"/>
    <property type="match status" value="1"/>
</dbReference>
<feature type="signal peptide" evidence="1">
    <location>
        <begin position="1"/>
        <end position="32"/>
    </location>
</feature>
<dbReference type="SUPFAM" id="SSF101874">
    <property type="entry name" value="YceI-like"/>
    <property type="match status" value="1"/>
</dbReference>
<keyword evidence="1" id="KW-0732">Signal</keyword>
<accession>A0ABY8BG96</accession>
<organism evidence="3 4">
    <name type="scientific">Pseudoduganella chitinolytica</name>
    <dbReference type="NCBI Taxonomy" id="34070"/>
    <lineage>
        <taxon>Bacteria</taxon>
        <taxon>Pseudomonadati</taxon>
        <taxon>Pseudomonadota</taxon>
        <taxon>Betaproteobacteria</taxon>
        <taxon>Burkholderiales</taxon>
        <taxon>Oxalobacteraceae</taxon>
        <taxon>Telluria group</taxon>
        <taxon>Pseudoduganella</taxon>
    </lineage>
</organism>
<evidence type="ECO:0000256" key="1">
    <source>
        <dbReference type="SAM" id="SignalP"/>
    </source>
</evidence>
<gene>
    <name evidence="3" type="ORF">PX653_04305</name>
</gene>
<evidence type="ECO:0000259" key="2">
    <source>
        <dbReference type="SMART" id="SM00867"/>
    </source>
</evidence>
<reference evidence="3 4" key="1">
    <citation type="submission" date="2023-02" db="EMBL/GenBank/DDBJ databases">
        <title>Gemone sequence of Telluria chitinolytica ACM 3522T.</title>
        <authorList>
            <person name="Frediansyah A."/>
            <person name="Miess H."/>
            <person name="Gross H."/>
        </authorList>
    </citation>
    <scope>NUCLEOTIDE SEQUENCE [LARGE SCALE GENOMIC DNA]</scope>
    <source>
        <strain evidence="3 4">ACM 3522</strain>
    </source>
</reference>
<dbReference type="EMBL" id="CP119083">
    <property type="protein sequence ID" value="WEF34003.1"/>
    <property type="molecule type" value="Genomic_DNA"/>
</dbReference>
<evidence type="ECO:0000313" key="3">
    <source>
        <dbReference type="EMBL" id="WEF34003.1"/>
    </source>
</evidence>
<dbReference type="SMART" id="SM00867">
    <property type="entry name" value="YceI"/>
    <property type="match status" value="1"/>
</dbReference>
<dbReference type="InterPro" id="IPR036761">
    <property type="entry name" value="TTHA0802/YceI-like_sf"/>
</dbReference>
<evidence type="ECO:0000313" key="4">
    <source>
        <dbReference type="Proteomes" id="UP001216510"/>
    </source>
</evidence>
<sequence length="247" mass="25185">MRYTGAMPISLSNRKRALLGAAGAVLALAACRAPSPVSDPASEPASGAAAGPTSALPASPIAGAPVPPPVTGVLSVDSAASLIAITVRRGGPLARLGHDHVVAARTVVGTVDPAGNRAALRFRLDELTVDEPALRAQAGLDTILSAEAIAGTRHNMLTRVLDAERYPWVDVAIERTGPQTVQAAITLHGVTRRYDVPVAVTSAADGVVASGTLAMRQTDFGLVPFAVLGGAMAVQDELALRFAIVAR</sequence>
<dbReference type="Proteomes" id="UP001216510">
    <property type="component" value="Chromosome"/>
</dbReference>
<feature type="chain" id="PRO_5046487508" evidence="1">
    <location>
        <begin position="33"/>
        <end position="247"/>
    </location>
</feature>
<feature type="domain" description="Lipid/polyisoprenoid-binding YceI-like" evidence="2">
    <location>
        <begin position="99"/>
        <end position="247"/>
    </location>
</feature>
<dbReference type="RefSeq" id="WP_277416686.1">
    <property type="nucleotide sequence ID" value="NZ_CP119083.1"/>
</dbReference>
<dbReference type="InterPro" id="IPR007372">
    <property type="entry name" value="Lipid/polyisoprenoid-bd_YceI"/>
</dbReference>
<dbReference type="Pfam" id="PF04264">
    <property type="entry name" value="YceI"/>
    <property type="match status" value="1"/>
</dbReference>
<dbReference type="Gene3D" id="2.40.128.110">
    <property type="entry name" value="Lipid/polyisoprenoid-binding, YceI-like"/>
    <property type="match status" value="1"/>
</dbReference>